<dbReference type="RefSeq" id="WP_281837724.1">
    <property type="nucleotide sequence ID" value="NZ_BSDY01000032.1"/>
</dbReference>
<dbReference type="SUPFAM" id="SSF51726">
    <property type="entry name" value="UROD/MetE-like"/>
    <property type="match status" value="1"/>
</dbReference>
<comment type="caution">
    <text evidence="3">The sequence shown here is derived from an EMBL/GenBank/DDBJ whole genome shotgun (WGS) entry which is preliminary data.</text>
</comment>
<evidence type="ECO:0000313" key="4">
    <source>
        <dbReference type="Proteomes" id="UP001144471"/>
    </source>
</evidence>
<name>A0A9W6LP55_9FUSO</name>
<evidence type="ECO:0000259" key="2">
    <source>
        <dbReference type="Pfam" id="PF01208"/>
    </source>
</evidence>
<gene>
    <name evidence="3" type="ORF">PM10SUCC1_35650</name>
</gene>
<dbReference type="InterPro" id="IPR000257">
    <property type="entry name" value="Uroporphyrinogen_deCOase"/>
</dbReference>
<keyword evidence="4" id="KW-1185">Reference proteome</keyword>
<proteinExistence type="predicted"/>
<keyword evidence="1" id="KW-0175">Coiled coil</keyword>
<accession>A0A9W6LP55</accession>
<evidence type="ECO:0000256" key="1">
    <source>
        <dbReference type="SAM" id="Coils"/>
    </source>
</evidence>
<dbReference type="GO" id="GO:0004853">
    <property type="term" value="F:uroporphyrinogen decarboxylase activity"/>
    <property type="evidence" value="ECO:0007669"/>
    <property type="project" value="InterPro"/>
</dbReference>
<dbReference type="GO" id="GO:0006779">
    <property type="term" value="P:porphyrin-containing compound biosynthetic process"/>
    <property type="evidence" value="ECO:0007669"/>
    <property type="project" value="InterPro"/>
</dbReference>
<feature type="domain" description="Uroporphyrinogen decarboxylase (URO-D)" evidence="2">
    <location>
        <begin position="94"/>
        <end position="189"/>
    </location>
</feature>
<reference evidence="3" key="1">
    <citation type="submission" date="2022-12" db="EMBL/GenBank/DDBJ databases">
        <title>Reference genome sequencing for broad-spectrum identification of bacterial and archaeal isolates by mass spectrometry.</title>
        <authorList>
            <person name="Sekiguchi Y."/>
            <person name="Tourlousse D.M."/>
        </authorList>
    </citation>
    <scope>NUCLEOTIDE SEQUENCE</scope>
    <source>
        <strain evidence="3">10succ1</strain>
    </source>
</reference>
<organism evidence="3 4">
    <name type="scientific">Propionigenium maris DSM 9537</name>
    <dbReference type="NCBI Taxonomy" id="1123000"/>
    <lineage>
        <taxon>Bacteria</taxon>
        <taxon>Fusobacteriati</taxon>
        <taxon>Fusobacteriota</taxon>
        <taxon>Fusobacteriia</taxon>
        <taxon>Fusobacteriales</taxon>
        <taxon>Fusobacteriaceae</taxon>
        <taxon>Propionigenium</taxon>
    </lineage>
</organism>
<dbReference type="EMBL" id="BSDY01000032">
    <property type="protein sequence ID" value="GLI58051.1"/>
    <property type="molecule type" value="Genomic_DNA"/>
</dbReference>
<dbReference type="Proteomes" id="UP001144471">
    <property type="component" value="Unassembled WGS sequence"/>
</dbReference>
<sequence length="239" mass="27686">MKCIRQDDVEVSKEVMDRYDLKSPEDRLSYILEVKEGFAPVFSNTLFAAMGGATEYNKVKKIKFADIDEFLKSEDLRAERIDFDLLSEAKVYSLDGIFTTLTSLVDMTKVLKHMRRDREKLEAAFEKVEKNFILFVETLADKGINRFSYADPSAMPEILGKHFDGWIVKRFVNLLNRLSHLDIAIHICPILFKTLKERLEMHSARVERYQEAFLREEGFRVVGGSCIKNKNGALYYFTA</sequence>
<feature type="coiled-coil region" evidence="1">
    <location>
        <begin position="104"/>
        <end position="131"/>
    </location>
</feature>
<evidence type="ECO:0000313" key="3">
    <source>
        <dbReference type="EMBL" id="GLI58051.1"/>
    </source>
</evidence>
<dbReference type="AlphaFoldDB" id="A0A9W6LP55"/>
<dbReference type="InterPro" id="IPR038071">
    <property type="entry name" value="UROD/MetE-like_sf"/>
</dbReference>
<dbReference type="Pfam" id="PF01208">
    <property type="entry name" value="URO-D"/>
    <property type="match status" value="1"/>
</dbReference>
<protein>
    <recommendedName>
        <fullName evidence="2">Uroporphyrinogen decarboxylase (URO-D) domain-containing protein</fullName>
    </recommendedName>
</protein>
<dbReference type="Gene3D" id="3.20.20.210">
    <property type="match status" value="1"/>
</dbReference>